<keyword evidence="5" id="KW-0531">Neurotransmitter degradation</keyword>
<evidence type="ECO:0000256" key="6">
    <source>
        <dbReference type="ARBA" id="ARBA00023180"/>
    </source>
</evidence>
<feature type="domain" description="Carboxylesterase type B" evidence="10">
    <location>
        <begin position="81"/>
        <end position="625"/>
    </location>
</feature>
<dbReference type="InterPro" id="IPR029058">
    <property type="entry name" value="AB_hydrolase_fold"/>
</dbReference>
<dbReference type="InterPro" id="IPR002018">
    <property type="entry name" value="CarbesteraseB"/>
</dbReference>
<reference evidence="11 12" key="2">
    <citation type="journal article" date="2022" name="Mol. Biol. Evol.">
        <title>Comparative Genomics Reveals Insights into the Divergent Evolution of Astigmatic Mites and Household Pest Adaptations.</title>
        <authorList>
            <person name="Xiong Q."/>
            <person name="Wan A.T."/>
            <person name="Liu X."/>
            <person name="Fung C.S."/>
            <person name="Xiao X."/>
            <person name="Malainual N."/>
            <person name="Hou J."/>
            <person name="Wang L."/>
            <person name="Wang M."/>
            <person name="Yang K.Y."/>
            <person name="Cui Y."/>
            <person name="Leung E.L."/>
            <person name="Nong W."/>
            <person name="Shin S.K."/>
            <person name="Au S.W."/>
            <person name="Jeong K.Y."/>
            <person name="Chew F.T."/>
            <person name="Hui J.H."/>
            <person name="Leung T.F."/>
            <person name="Tungtrongchitr A."/>
            <person name="Zhong N."/>
            <person name="Liu Z."/>
            <person name="Tsui S.K."/>
        </authorList>
    </citation>
    <scope>NUCLEOTIDE SEQUENCE [LARGE SCALE GENOMIC DNA]</scope>
    <source>
        <strain evidence="11">Derp</strain>
    </source>
</reference>
<dbReference type="InterPro" id="IPR000997">
    <property type="entry name" value="Cholinesterase"/>
</dbReference>
<reference evidence="11 12" key="1">
    <citation type="journal article" date="2018" name="J. Allergy Clin. Immunol.">
        <title>High-quality assembly of Dermatophagoides pteronyssinus genome and transcriptome reveals a wide range of novel allergens.</title>
        <authorList>
            <person name="Liu X.Y."/>
            <person name="Yang K.Y."/>
            <person name="Wang M.Q."/>
            <person name="Kwok J.S."/>
            <person name="Zeng X."/>
            <person name="Yang Z."/>
            <person name="Xiao X.J."/>
            <person name="Lau C.P."/>
            <person name="Li Y."/>
            <person name="Huang Z.M."/>
            <person name="Ba J.G."/>
            <person name="Yim A.K."/>
            <person name="Ouyang C.Y."/>
            <person name="Ngai S.M."/>
            <person name="Chan T.F."/>
            <person name="Leung E.L."/>
            <person name="Liu L."/>
            <person name="Liu Z.G."/>
            <person name="Tsui S.K."/>
        </authorList>
    </citation>
    <scope>NUCLEOTIDE SEQUENCE [LARGE SCALE GENOMIC DNA]</scope>
    <source>
        <strain evidence="11">Derp</strain>
    </source>
</reference>
<keyword evidence="6" id="KW-0325">Glycoprotein</keyword>
<dbReference type="PANTHER" id="PTHR43903">
    <property type="entry name" value="NEUROLIGIN"/>
    <property type="match status" value="1"/>
</dbReference>
<evidence type="ECO:0000256" key="9">
    <source>
        <dbReference type="SAM" id="Phobius"/>
    </source>
</evidence>
<sequence>MSTFNLRNFHPHHHHHHHYKLFLLILTLSFILNNKYCFCSNNQRLSSRTIKTKYGTLRGIIINPSSSSSSTPSSSTSSDRTYLQPVEAFLGIPYASPPIGKLRFMPPVTPAIWSDVKIANHFGPVCPQRLPNNLRNETLALQSMTKGRLKLLRKWNEMLKNQSEDCLYLNIYTPFGANNPKGSLNRYPVLVFIHGESYDWNAGSVYDGSILASYSNIVVVTINFRLGVLGFFPSLGGTARGNFGLMDQVAALHWIQENIREFNGDERNVTLLGYGHGAACINFLMLSPMARGLFHRSIMISGSALSPWAIASDAIYHARNFAKILGCLENPRMEKMVLECLRHKTIEDILSIDLKIPTHLTAFGPIIDGIVIPNDPQSLMSKSNPLFGSYELLFGVVKTESYNLFSNYDEQYGLDLSRRDRLLRTLIRNLFNYHLQEIFLTIINEYTDWNRPFLHPISLFDSMIDIFSDSLIIAPTIRTGIFHSKQSQSQHRTYFFTFLHQTDIGTDYPTRLGCIHGQDMAYLFGAPLVSNGQQQFSWFSKNYSRSEINLSKIYIKYLTNFIKTGDPNQNGTKIINDNDHDHHSNSSKHLESWPLYDEIQQRYISFDNNKITIQDHYQAHRLSYWFNLLPQLHRPGDSDLKAHHLLESHNNIQTYDGIIRYGTLSAPVSFNTYFQSEDLHPEQNHSSSTNFQIFRQQNPPPTENNNNNIDSQELFSTNNLKNILNDSQNLNLNPGQESSALDLLNSGGNSGGNASFSMIVQSNNLYTWLSLIIAIGCSLLILNVLVFAGFYYHKDRNRLETKLNRHKQEPSTLNKQLNTSSSSSSKAFQINNNNPNYNSNNNIPLYRINSITDDYNKQAT</sequence>
<accession>A0ABQ8J3L0</accession>
<keyword evidence="3" id="KW-0732">Signal</keyword>
<comment type="similarity">
    <text evidence="1">Belongs to the type-B carboxylesterase/lipase family.</text>
</comment>
<dbReference type="InterPro" id="IPR019819">
    <property type="entry name" value="Carboxylesterase_B_CS"/>
</dbReference>
<feature type="region of interest" description="Disordered" evidence="8">
    <location>
        <begin position="679"/>
        <end position="708"/>
    </location>
</feature>
<evidence type="ECO:0000256" key="5">
    <source>
        <dbReference type="ARBA" id="ARBA00022867"/>
    </source>
</evidence>
<dbReference type="PROSITE" id="PS00941">
    <property type="entry name" value="CARBOXYLESTERASE_B_2"/>
    <property type="match status" value="1"/>
</dbReference>
<evidence type="ECO:0000313" key="11">
    <source>
        <dbReference type="EMBL" id="KAH9417164.1"/>
    </source>
</evidence>
<keyword evidence="9" id="KW-0812">Transmembrane</keyword>
<feature type="compositionally biased region" description="Polar residues" evidence="8">
    <location>
        <begin position="684"/>
        <end position="697"/>
    </location>
</feature>
<feature type="compositionally biased region" description="Polar residues" evidence="8">
    <location>
        <begin position="810"/>
        <end position="819"/>
    </location>
</feature>
<evidence type="ECO:0000256" key="8">
    <source>
        <dbReference type="SAM" id="MobiDB-lite"/>
    </source>
</evidence>
<keyword evidence="4" id="KW-0378">Hydrolase</keyword>
<keyword evidence="12" id="KW-1185">Reference proteome</keyword>
<comment type="caution">
    <text evidence="11">The sequence shown here is derived from an EMBL/GenBank/DDBJ whole genome shotgun (WGS) entry which is preliminary data.</text>
</comment>
<dbReference type="Pfam" id="PF00135">
    <property type="entry name" value="COesterase"/>
    <property type="match status" value="1"/>
</dbReference>
<proteinExistence type="inferred from homology"/>
<dbReference type="PRINTS" id="PR00878">
    <property type="entry name" value="CHOLNESTRASE"/>
</dbReference>
<organism evidence="11 12">
    <name type="scientific">Dermatophagoides pteronyssinus</name>
    <name type="common">European house dust mite</name>
    <dbReference type="NCBI Taxonomy" id="6956"/>
    <lineage>
        <taxon>Eukaryota</taxon>
        <taxon>Metazoa</taxon>
        <taxon>Ecdysozoa</taxon>
        <taxon>Arthropoda</taxon>
        <taxon>Chelicerata</taxon>
        <taxon>Arachnida</taxon>
        <taxon>Acari</taxon>
        <taxon>Acariformes</taxon>
        <taxon>Sarcoptiformes</taxon>
        <taxon>Astigmata</taxon>
        <taxon>Psoroptidia</taxon>
        <taxon>Analgoidea</taxon>
        <taxon>Pyroglyphidae</taxon>
        <taxon>Dermatophagoidinae</taxon>
        <taxon>Dermatophagoides</taxon>
    </lineage>
</organism>
<evidence type="ECO:0000256" key="2">
    <source>
        <dbReference type="ARBA" id="ARBA00013276"/>
    </source>
</evidence>
<dbReference type="InterPro" id="IPR051093">
    <property type="entry name" value="Neuroligin/BSAL"/>
</dbReference>
<dbReference type="Gene3D" id="3.40.50.1820">
    <property type="entry name" value="alpha/beta hydrolase"/>
    <property type="match status" value="1"/>
</dbReference>
<dbReference type="SUPFAM" id="SSF53474">
    <property type="entry name" value="alpha/beta-Hydrolases"/>
    <property type="match status" value="1"/>
</dbReference>
<keyword evidence="9" id="KW-0472">Membrane</keyword>
<evidence type="ECO:0000256" key="4">
    <source>
        <dbReference type="ARBA" id="ARBA00022801"/>
    </source>
</evidence>
<dbReference type="Proteomes" id="UP000887458">
    <property type="component" value="Unassembled WGS sequence"/>
</dbReference>
<evidence type="ECO:0000256" key="1">
    <source>
        <dbReference type="ARBA" id="ARBA00005964"/>
    </source>
</evidence>
<name>A0ABQ8J3L0_DERPT</name>
<feature type="region of interest" description="Disordered" evidence="8">
    <location>
        <begin position="805"/>
        <end position="838"/>
    </location>
</feature>
<feature type="transmembrane region" description="Helical" evidence="9">
    <location>
        <begin position="765"/>
        <end position="792"/>
    </location>
</feature>
<evidence type="ECO:0000256" key="7">
    <source>
        <dbReference type="ARBA" id="ARBA00048484"/>
    </source>
</evidence>
<feature type="compositionally biased region" description="Low complexity" evidence="8">
    <location>
        <begin position="820"/>
        <end position="838"/>
    </location>
</feature>
<dbReference type="EC" id="3.1.1.7" evidence="2"/>
<protein>
    <recommendedName>
        <fullName evidence="2">acetylcholinesterase</fullName>
        <ecNumber evidence="2">3.1.1.7</ecNumber>
    </recommendedName>
</protein>
<gene>
    <name evidence="11" type="primary">Ces3_6</name>
    <name evidence="11" type="ORF">DERP_015283</name>
</gene>
<comment type="catalytic activity">
    <reaction evidence="7">
        <text>acetylcholine + H2O = choline + acetate + H(+)</text>
        <dbReference type="Rhea" id="RHEA:17561"/>
        <dbReference type="ChEBI" id="CHEBI:15354"/>
        <dbReference type="ChEBI" id="CHEBI:15355"/>
        <dbReference type="ChEBI" id="CHEBI:15377"/>
        <dbReference type="ChEBI" id="CHEBI:15378"/>
        <dbReference type="ChEBI" id="CHEBI:30089"/>
        <dbReference type="EC" id="3.1.1.7"/>
    </reaction>
</comment>
<dbReference type="EMBL" id="NJHN03000079">
    <property type="protein sequence ID" value="KAH9417164.1"/>
    <property type="molecule type" value="Genomic_DNA"/>
</dbReference>
<evidence type="ECO:0000256" key="3">
    <source>
        <dbReference type="ARBA" id="ARBA00022729"/>
    </source>
</evidence>
<evidence type="ECO:0000259" key="10">
    <source>
        <dbReference type="Pfam" id="PF00135"/>
    </source>
</evidence>
<evidence type="ECO:0000313" key="12">
    <source>
        <dbReference type="Proteomes" id="UP000887458"/>
    </source>
</evidence>
<keyword evidence="9" id="KW-1133">Transmembrane helix</keyword>